<organism evidence="3 4">
    <name type="scientific">Aedes aegypti</name>
    <name type="common">Yellowfever mosquito</name>
    <name type="synonym">Culex aegypti</name>
    <dbReference type="NCBI Taxonomy" id="7159"/>
    <lineage>
        <taxon>Eukaryota</taxon>
        <taxon>Metazoa</taxon>
        <taxon>Ecdysozoa</taxon>
        <taxon>Arthropoda</taxon>
        <taxon>Hexapoda</taxon>
        <taxon>Insecta</taxon>
        <taxon>Pterygota</taxon>
        <taxon>Neoptera</taxon>
        <taxon>Endopterygota</taxon>
        <taxon>Diptera</taxon>
        <taxon>Nematocera</taxon>
        <taxon>Culicoidea</taxon>
        <taxon>Culicidae</taxon>
        <taxon>Culicinae</taxon>
        <taxon>Aedini</taxon>
        <taxon>Aedes</taxon>
        <taxon>Stegomyia</taxon>
    </lineage>
</organism>
<dbReference type="EnsemblMetazoa" id="AAEL008965-RA">
    <property type="protein sequence ID" value="AAEL008965-PA"/>
    <property type="gene ID" value="AAEL008965"/>
</dbReference>
<dbReference type="PANTHER" id="PTHR12236:SF76">
    <property type="entry name" value="ADULT-SPECIFIC CUTICULAR PROTEIN ACP-20-LIKE PROTEIN"/>
    <property type="match status" value="1"/>
</dbReference>
<dbReference type="InParanoid" id="A0A1S4FKX2"/>
<dbReference type="InterPro" id="IPR000618">
    <property type="entry name" value="Insect_cuticle"/>
</dbReference>
<keyword evidence="4" id="KW-1185">Reference proteome</keyword>
<dbReference type="AlphaFoldDB" id="A0A1S4FKX2"/>
<feature type="compositionally biased region" description="Polar residues" evidence="1">
    <location>
        <begin position="142"/>
        <end position="168"/>
    </location>
</feature>
<evidence type="ECO:0000256" key="2">
    <source>
        <dbReference type="SAM" id="SignalP"/>
    </source>
</evidence>
<dbReference type="GO" id="GO:0042302">
    <property type="term" value="F:structural constituent of cuticle"/>
    <property type="evidence" value="ECO:0007669"/>
    <property type="project" value="UniProtKB-UniRule"/>
</dbReference>
<dbReference type="Pfam" id="PF00379">
    <property type="entry name" value="Chitin_bind_4"/>
    <property type="match status" value="1"/>
</dbReference>
<evidence type="ECO:0000313" key="3">
    <source>
        <dbReference type="EnsemblMetazoa" id="AAEL008965-PA"/>
    </source>
</evidence>
<dbReference type="OrthoDB" id="7757022at2759"/>
<accession>A0A1S4FKX2</accession>
<dbReference type="PROSITE" id="PS51155">
    <property type="entry name" value="CHIT_BIND_RR_2"/>
    <property type="match status" value="1"/>
</dbReference>
<dbReference type="PROSITE" id="PS00233">
    <property type="entry name" value="CHIT_BIND_RR_1"/>
    <property type="match status" value="1"/>
</dbReference>
<dbReference type="InterPro" id="IPR031311">
    <property type="entry name" value="CHIT_BIND_RR_consensus"/>
</dbReference>
<keyword evidence="2" id="KW-0732">Signal</keyword>
<reference evidence="3 4" key="1">
    <citation type="submission" date="2017-06" db="EMBL/GenBank/DDBJ databases">
        <title>Aedes aegypti genome working group (AGWG) sequencing and assembly.</title>
        <authorList>
            <consortium name="Aedes aegypti Genome Working Group (AGWG)"/>
            <person name="Matthews B.J."/>
        </authorList>
    </citation>
    <scope>NUCLEOTIDE SEQUENCE [LARGE SCALE GENOMIC DNA]</scope>
    <source>
        <strain evidence="3 4">LVP_AGWG</strain>
    </source>
</reference>
<dbReference type="GO" id="GO:0031012">
    <property type="term" value="C:extracellular matrix"/>
    <property type="evidence" value="ECO:0007669"/>
    <property type="project" value="TreeGrafter"/>
</dbReference>
<dbReference type="PANTHER" id="PTHR12236">
    <property type="entry name" value="STRUCTURAL CONTITUENT OF CUTICLE"/>
    <property type="match status" value="1"/>
</dbReference>
<sequence>MLKIIIFCTYLVAKCLAGYDDWDSGAKYKFEYGVEDPHTGDHKSQWEISHGHGLKGGYTLDEPDGTKRYVEYKADKWHGFQAIVKRIGHAVHPKSYGAPFVVRHQDHHSQNGNGNGFEHKQTQHKDIGGSFNGNDLWVQSNQQQTYTPQRGWTNEGVTTNGNHNQYNGWKNGGGEQFATSYANQKTYHH</sequence>
<name>A0A1S4FKX2_AEDAE</name>
<feature type="region of interest" description="Disordered" evidence="1">
    <location>
        <begin position="142"/>
        <end position="173"/>
    </location>
</feature>
<dbReference type="PRINTS" id="PR00947">
    <property type="entry name" value="CUTICLE"/>
</dbReference>
<evidence type="ECO:0000256" key="1">
    <source>
        <dbReference type="SAM" id="MobiDB-lite"/>
    </source>
</evidence>
<protein>
    <submittedName>
        <fullName evidence="3">Uncharacterized protein</fullName>
    </submittedName>
</protein>
<dbReference type="InterPro" id="IPR051217">
    <property type="entry name" value="Insect_Cuticle_Struc_Prot"/>
</dbReference>
<feature type="chain" id="PRO_5043971739" evidence="2">
    <location>
        <begin position="18"/>
        <end position="189"/>
    </location>
</feature>
<dbReference type="VEuPathDB" id="VectorBase:AAEL008965"/>
<evidence type="ECO:0000313" key="4">
    <source>
        <dbReference type="Proteomes" id="UP000008820"/>
    </source>
</evidence>
<proteinExistence type="predicted"/>
<dbReference type="Proteomes" id="UP000008820">
    <property type="component" value="Chromosome 2"/>
</dbReference>
<dbReference type="GO" id="GO:0005615">
    <property type="term" value="C:extracellular space"/>
    <property type="evidence" value="ECO:0007669"/>
    <property type="project" value="TreeGrafter"/>
</dbReference>
<gene>
    <name evidence="3" type="primary">5571366</name>
</gene>
<reference evidence="3" key="2">
    <citation type="submission" date="2020-05" db="UniProtKB">
        <authorList>
            <consortium name="EnsemblMetazoa"/>
        </authorList>
    </citation>
    <scope>IDENTIFICATION</scope>
    <source>
        <strain evidence="3">LVP_AGWG</strain>
    </source>
</reference>
<feature type="signal peptide" evidence="2">
    <location>
        <begin position="1"/>
        <end position="17"/>
    </location>
</feature>